<dbReference type="EMBL" id="JABFTV010000025">
    <property type="protein sequence ID" value="MCE8027055.1"/>
    <property type="molecule type" value="Genomic_DNA"/>
</dbReference>
<name>A0ABS9B084_9GAMM</name>
<dbReference type="Gene3D" id="2.30.110.50">
    <property type="match status" value="1"/>
</dbReference>
<accession>A0ABS9B084</accession>
<gene>
    <name evidence="1" type="ORF">HOP59_23280</name>
</gene>
<dbReference type="Proteomes" id="UP001320272">
    <property type="component" value="Unassembled WGS sequence"/>
</dbReference>
<evidence type="ECO:0008006" key="3">
    <source>
        <dbReference type="Google" id="ProtNLM"/>
    </source>
</evidence>
<comment type="caution">
    <text evidence="1">The sequence shown here is derived from an EMBL/GenBank/DDBJ whole genome shotgun (WGS) entry which is preliminary data.</text>
</comment>
<feature type="non-terminal residue" evidence="1">
    <location>
        <position position="53"/>
    </location>
</feature>
<organism evidence="1 2">
    <name type="scientific">Billgrantia aerodenitrificans</name>
    <dbReference type="NCBI Taxonomy" id="2733483"/>
    <lineage>
        <taxon>Bacteria</taxon>
        <taxon>Pseudomonadati</taxon>
        <taxon>Pseudomonadota</taxon>
        <taxon>Gammaproteobacteria</taxon>
        <taxon>Oceanospirillales</taxon>
        <taxon>Halomonadaceae</taxon>
        <taxon>Billgrantia</taxon>
    </lineage>
</organism>
<keyword evidence="2" id="KW-1185">Reference proteome</keyword>
<protein>
    <recommendedName>
        <fullName evidence="3">Type VI secretion system tip protein VgrG</fullName>
    </recommendedName>
</protein>
<proteinExistence type="predicted"/>
<evidence type="ECO:0000313" key="1">
    <source>
        <dbReference type="EMBL" id="MCE8027055.1"/>
    </source>
</evidence>
<evidence type="ECO:0000313" key="2">
    <source>
        <dbReference type="Proteomes" id="UP001320272"/>
    </source>
</evidence>
<reference evidence="1 2" key="1">
    <citation type="journal article" date="2021" name="Front. Microbiol.">
        <title>Aerobic Denitrification and Heterotrophic Sulfur Oxidation in the Genus Halomonas Revealed by Six Novel Species Characterizations and Genome-Based Analysis.</title>
        <authorList>
            <person name="Wang L."/>
            <person name="Shao Z."/>
        </authorList>
    </citation>
    <scope>NUCLEOTIDE SEQUENCE [LARGE SCALE GENOMIC DNA]</scope>
    <source>
        <strain evidence="1 2">MCCC 1A11058</strain>
    </source>
</reference>
<sequence length="53" mass="5657">MADATGLQFTLDLAGVDSAELAVIDFTLEEALSQPFHLEVRFASRDGSLSATE</sequence>